<protein>
    <submittedName>
        <fullName evidence="4">IncF plasmid conjugative transfer protein TraG</fullName>
    </submittedName>
</protein>
<feature type="transmembrane region" description="Helical" evidence="2">
    <location>
        <begin position="348"/>
        <end position="370"/>
    </location>
</feature>
<feature type="region of interest" description="Disordered" evidence="1">
    <location>
        <begin position="633"/>
        <end position="674"/>
    </location>
</feature>
<dbReference type="Pfam" id="PF07916">
    <property type="entry name" value="TraG_N"/>
    <property type="match status" value="1"/>
</dbReference>
<feature type="transmembrane region" description="Helical" evidence="2">
    <location>
        <begin position="426"/>
        <end position="452"/>
    </location>
</feature>
<keyword evidence="2" id="KW-1133">Transmembrane helix</keyword>
<dbReference type="EMBL" id="AP014939">
    <property type="protein sequence ID" value="BAS21740.1"/>
    <property type="molecule type" value="Genomic_DNA"/>
</dbReference>
<feature type="transmembrane region" description="Helical" evidence="2">
    <location>
        <begin position="376"/>
        <end position="394"/>
    </location>
</feature>
<organism evidence="4">
    <name type="scientific">Citrobacter freundii</name>
    <dbReference type="NCBI Taxonomy" id="546"/>
    <lineage>
        <taxon>Bacteria</taxon>
        <taxon>Pseudomonadati</taxon>
        <taxon>Pseudomonadota</taxon>
        <taxon>Gammaproteobacteria</taxon>
        <taxon>Enterobacterales</taxon>
        <taxon>Enterobacteriaceae</taxon>
        <taxon>Citrobacter</taxon>
        <taxon>Citrobacter freundii complex</taxon>
    </lineage>
</organism>
<evidence type="ECO:0000313" key="4">
    <source>
        <dbReference type="EMBL" id="BAS21740.1"/>
    </source>
</evidence>
<keyword evidence="4" id="KW-0614">Plasmid</keyword>
<feature type="transmembrane region" description="Helical" evidence="2">
    <location>
        <begin position="34"/>
        <end position="52"/>
    </location>
</feature>
<reference evidence="4" key="1">
    <citation type="submission" date="2015-08" db="EMBL/GenBank/DDBJ databases">
        <title>Complete DNA Sequence of Pseudomonas syringae pv. actinidiae, the Causal Agent of Kiwifruit Canker Disease.</title>
        <authorList>
            <person name="Rikkerink E.H.A."/>
            <person name="Fineran P.C."/>
        </authorList>
    </citation>
    <scope>NUCLEOTIDE SEQUENCE</scope>
    <source>
        <strain evidence="4">KHM 243</strain>
        <plasmid evidence="4">pKHM-1</plasmid>
    </source>
</reference>
<feature type="domain" description="TraG N-terminal Proteobacteria" evidence="3">
    <location>
        <begin position="5"/>
        <end position="466"/>
    </location>
</feature>
<keyword evidence="2" id="KW-0472">Membrane</keyword>
<feature type="region of interest" description="Disordered" evidence="1">
    <location>
        <begin position="885"/>
        <end position="911"/>
    </location>
</feature>
<gene>
    <name evidence="4" type="primary">traG</name>
</gene>
<dbReference type="AlphaFoldDB" id="A0A0K2S4J1"/>
<feature type="compositionally biased region" description="Gly residues" evidence="1">
    <location>
        <begin position="640"/>
        <end position="650"/>
    </location>
</feature>
<keyword evidence="2" id="KW-0812">Transmembrane</keyword>
<accession>A0A0K2S4J1</accession>
<evidence type="ECO:0000259" key="3">
    <source>
        <dbReference type="Pfam" id="PF07916"/>
    </source>
</evidence>
<dbReference type="RefSeq" id="WP_022635568.1">
    <property type="nucleotide sequence ID" value="NZ_AP014939.1"/>
</dbReference>
<proteinExistence type="predicted"/>
<feature type="compositionally biased region" description="Low complexity" evidence="1">
    <location>
        <begin position="665"/>
        <end position="674"/>
    </location>
</feature>
<evidence type="ECO:0000256" key="2">
    <source>
        <dbReference type="SAM" id="Phobius"/>
    </source>
</evidence>
<dbReference type="InterPro" id="IPR012931">
    <property type="entry name" value="TraG_N_Proteobacteria"/>
</dbReference>
<name>A0A0K2S4J1_CITFR</name>
<feature type="compositionally biased region" description="Polar residues" evidence="1">
    <location>
        <begin position="893"/>
        <end position="911"/>
    </location>
</feature>
<sequence>MGAFSIYSIGDSAFLEQILIAVSMITGTGDFEKMVSIGLLLGVLMVCIQSVFQGAKQINIQQVLVGWILYACFFGPTTTVTIEDAYTGQVRVVANVPIGVGFAGGVISNVGYTITNLFETGYGVIVPNVTESHFSETLKLLNDVRRRAYDTGVFTALNSANGGGYVDVRRSWNNYIRECTLTKVDLNLMSLDELMNRSTDSALRFNSQLYGTRLYLSTSDPDGADYTCTDGWVAISSATANLSSPVVVDALNSLLGIDTSTGDNALTKLTDSLQAMGATTTSSIDYLKAAVLEPLYYEAAAGRYQDLQDYGSALMVNQAIQQRNTQWAAEQSMFMTVVRPMLTFFEGFIYAITPIIAFIIVMGSFGLQLAGKYVQTILWIQLWMPVLSIINLFVHTAASNEMSSLSASGLNSMYALSSTGDVLQHWIATGGMLAAATPVISLFIVTGSTYAFTSLASRISGSDHVDEKMQTPDLLKQGPVMQSQPAYNHNQFSGAMANGAESMISTFSLGSTLASGVSSAQALQSQKSEAFQSTLGRGFSDGVSQDQAYSRLSNVGRNVSSQNTAQSQLVNQQAKNFMDKFQVDDTHSDAVKGAFAMQAMGTLDVDEAASMLMPMVGKARAAMKAAAGVKSSSTALVPAGGEGQSGGGGSDLLDIKAQAKGSTESSAQDSSSWSASDVSQFMKGVSYSQTDSQALTNQLAQGFSRSGSESFKQTWGDNLSQNLSKSASELVSASDTFTTMSQLQNQMGSMTNTDFKTLGGAVAQTPAAMNQLNDYFRNAAPQSVKDEASSLQQRYQSYGMSPQVAQAAARMTAMTNSKNYEPGKELGGYQAALQAINTASGRNGAFNGDAYGNNGIEGPNVQGLPSQVQGAVGSGPNLQPGFRENVAGMAGTNPASEASQLPTDSPLVQNDNAIGSAALNNKAQQTERDVSAPELKKSQDNLMNSLPEMSKSASSWGAWDNSSDWMGRRAEQAGGALIAGSQAGADAFSKAMDQMRTMTPEQRDQFIAATQRGDEAVKEEFGWAGDALVGMAKLGRNVMGAAASGYDAAKEWLTGKSDLSEAAKGMNIEERGAFYAAALASASEAGGGAAQQFMSQYGDEFKETMQSIAQSRYGLTESQAAVYAESFDTNQGRMDQAVQNLKMEYAERNPDGSPMMQDGQPVLSQQNEQFTDKLVNVLQNSTDAGDRSGSYLTAIRGYNIANQRF</sequence>
<evidence type="ECO:0000256" key="1">
    <source>
        <dbReference type="SAM" id="MobiDB-lite"/>
    </source>
</evidence>
<geneLocation type="plasmid" evidence="4">
    <name>pKHM-1</name>
</geneLocation>